<dbReference type="InterPro" id="IPR028994">
    <property type="entry name" value="Integrin_alpha_N"/>
</dbReference>
<sequence>MLSVAVGCGDPGVSPLPPEPPVRDAGVTDAGPDDDAGVLDAGTSDDAGTGDAGTANDAGTSDAGTSDAGTADDAGTVDPGDPDAGTADDAGTSDDAGTADDAGTSDDAGVVDGGTVAEVPSPPEAVMAMSGDGTVRVFWMPAEDNGSPLTGYTVTASPGGASETVAPDVLEAQLTGLTNGTAYTFTVVAMNAVGPSTPSQPSEPVTPAGRPGAPSGVVATAEVRGATVSWTAPETNGSPITGYAVDVQPAVEGASVDVTGQQAHVTGLANGTAYTFTVRASNAAGEGPASTASTAITTPDVPGAPLDLSAQAEDGATTVSWSAPTSDGGNALTGYTVTLQPGDVTQTLPSTQTQTHFTELTNGTAYTLHVVALNAVGTGPEATETVTPVGPPAAPTDVVAVAGAGQLTLTWTAPTSNGGSPVTAYRVTPSVAGVAGAAVTVGPQTQAVLTGLPRGTTYTVTVAAVNAVGTSADSQPSAEVTTPDVPGAPRTPLATALGKGRVRVDWALPESDGGSALTRFSVRASPGGRTVNVAGSATSAILSGLEGGTHYTFTVQATNAVGDSELSPACDATTPCGLSLGGWPKLPVTGVNAVAAGDFNEDGLPDLGITQSSGVAVMVGDGVGGFTRQTPLTVNTATTQDRAHAADFNEDGHLDLLFLSSISGTTTVSIAFGDGKGRFTSRKNLDIPVVQSVLAVLDFNDDGRLDLVAPSSTSTVISLFPGDGTGGFGPRQDVPFPEAPRAATMGDFNGDGRQDLFVTHNTFSATVLLADGAGGFQPGQVLQTELYATQPRSVDLDRDGKLDVVFLNQGATSLGVAMGDGTGRFAAPMSFPVADAPGSLELTDVDGDGHEDAVVTHGKTVITVRLGDGTGGFPVRKDLPTLESSHGVAVGDFDGDGHRDIAVASTSDGLSLLKGRGQGAFLTRLDVAAVPSPAWTATGDFNGDGVLDLAVTSRDSAGVAVKLGDGQGGFGVSRNLSTASIPSAVVAVDLNQDGKLDLVTANQNGTPGPTLNGNVTVWLGNGLGNFARKDFTTGRVPMALLAEDFTGDGRVDLVTANNADNTVSLLAGDGFGGFAAAVTTDVATLPIALASADLDGDGRKDLLLVSYDGTVEPERNLGGGTFARQPSVSVGSRPRAIALAEFNGDGRVDAAVANSNGSSVSVLLGTTPWGLTVAQTLTTGNTPQGVAAADFDGDGKVDLAVSHNNAASAAHYVRVFPGTGTGSFGAPVDFSTTSSVSALTRADVNGDGREDLITANSGRHYVSVFLNFCL</sequence>
<proteinExistence type="predicted"/>
<dbReference type="InterPro" id="IPR003961">
    <property type="entry name" value="FN3_dom"/>
</dbReference>
<dbReference type="InterPro" id="IPR036116">
    <property type="entry name" value="FN3_sf"/>
</dbReference>
<dbReference type="SUPFAM" id="SSF69318">
    <property type="entry name" value="Integrin alpha N-terminal domain"/>
    <property type="match status" value="2"/>
</dbReference>
<dbReference type="Proteomes" id="UP000664052">
    <property type="component" value="Unassembled WGS sequence"/>
</dbReference>
<evidence type="ECO:0000313" key="4">
    <source>
        <dbReference type="EMBL" id="MBN8233293.1"/>
    </source>
</evidence>
<dbReference type="Gene3D" id="2.130.10.130">
    <property type="entry name" value="Integrin alpha, N-terminal"/>
    <property type="match status" value="4"/>
</dbReference>
<protein>
    <submittedName>
        <fullName evidence="4">VCBS repeat-containing protein</fullName>
    </submittedName>
</protein>
<evidence type="ECO:0000259" key="3">
    <source>
        <dbReference type="PROSITE" id="PS50853"/>
    </source>
</evidence>
<dbReference type="EMBL" id="JAFIMU010000017">
    <property type="protein sequence ID" value="MBN8233293.1"/>
    <property type="molecule type" value="Genomic_DNA"/>
</dbReference>
<feature type="region of interest" description="Disordered" evidence="2">
    <location>
        <begin position="1"/>
        <end position="127"/>
    </location>
</feature>
<comment type="caution">
    <text evidence="4">The sequence shown here is derived from an EMBL/GenBank/DDBJ whole genome shotgun (WGS) entry which is preliminary data.</text>
</comment>
<dbReference type="SUPFAM" id="SSF49265">
    <property type="entry name" value="Fibronectin type III"/>
    <property type="match status" value="3"/>
</dbReference>
<dbReference type="Pfam" id="PF13517">
    <property type="entry name" value="FG-GAP_3"/>
    <property type="match status" value="6"/>
</dbReference>
<name>A0ABS3DPM2_9BACT</name>
<organism evidence="4 5">
    <name type="scientific">Corallococcus macrosporus</name>
    <dbReference type="NCBI Taxonomy" id="35"/>
    <lineage>
        <taxon>Bacteria</taxon>
        <taxon>Pseudomonadati</taxon>
        <taxon>Myxococcota</taxon>
        <taxon>Myxococcia</taxon>
        <taxon>Myxococcales</taxon>
        <taxon>Cystobacterineae</taxon>
        <taxon>Myxococcaceae</taxon>
        <taxon>Corallococcus</taxon>
    </lineage>
</organism>
<dbReference type="SMART" id="SM00060">
    <property type="entry name" value="FN3"/>
    <property type="match status" value="5"/>
</dbReference>
<dbReference type="RefSeq" id="WP_207057823.1">
    <property type="nucleotide sequence ID" value="NZ_JAFIMU010000017.1"/>
</dbReference>
<feature type="domain" description="Fibronectin type-III" evidence="3">
    <location>
        <begin position="301"/>
        <end position="390"/>
    </location>
</feature>
<accession>A0ABS3DPM2</accession>
<dbReference type="Gene3D" id="2.60.40.10">
    <property type="entry name" value="Immunoglobulins"/>
    <property type="match status" value="5"/>
</dbReference>
<keyword evidence="5" id="KW-1185">Reference proteome</keyword>
<dbReference type="PANTHER" id="PTHR46580">
    <property type="entry name" value="SENSOR KINASE-RELATED"/>
    <property type="match status" value="1"/>
</dbReference>
<feature type="domain" description="Fibronectin type-III" evidence="3">
    <location>
        <begin position="119"/>
        <end position="209"/>
    </location>
</feature>
<feature type="domain" description="Fibronectin type-III" evidence="3">
    <location>
        <begin position="391"/>
        <end position="485"/>
    </location>
</feature>
<gene>
    <name evidence="4" type="ORF">JYK02_37835</name>
</gene>
<dbReference type="InterPro" id="IPR013783">
    <property type="entry name" value="Ig-like_fold"/>
</dbReference>
<evidence type="ECO:0000256" key="2">
    <source>
        <dbReference type="SAM" id="MobiDB-lite"/>
    </source>
</evidence>
<dbReference type="PROSITE" id="PS50853">
    <property type="entry name" value="FN3"/>
    <property type="match status" value="5"/>
</dbReference>
<feature type="compositionally biased region" description="Low complexity" evidence="2">
    <location>
        <begin position="40"/>
        <end position="117"/>
    </location>
</feature>
<evidence type="ECO:0000313" key="5">
    <source>
        <dbReference type="Proteomes" id="UP000664052"/>
    </source>
</evidence>
<keyword evidence="1" id="KW-0732">Signal</keyword>
<feature type="domain" description="Fibronectin type-III" evidence="3">
    <location>
        <begin position="488"/>
        <end position="577"/>
    </location>
</feature>
<dbReference type="PRINTS" id="PR00014">
    <property type="entry name" value="FNTYPEIII"/>
</dbReference>
<dbReference type="CDD" id="cd00063">
    <property type="entry name" value="FN3"/>
    <property type="match status" value="5"/>
</dbReference>
<feature type="region of interest" description="Disordered" evidence="2">
    <location>
        <begin position="195"/>
        <end position="215"/>
    </location>
</feature>
<dbReference type="Pfam" id="PF01839">
    <property type="entry name" value="FG-GAP"/>
    <property type="match status" value="1"/>
</dbReference>
<dbReference type="Pfam" id="PF00041">
    <property type="entry name" value="fn3"/>
    <property type="match status" value="5"/>
</dbReference>
<feature type="domain" description="Fibronectin type-III" evidence="3">
    <location>
        <begin position="210"/>
        <end position="300"/>
    </location>
</feature>
<evidence type="ECO:0000256" key="1">
    <source>
        <dbReference type="ARBA" id="ARBA00022729"/>
    </source>
</evidence>
<dbReference type="InterPro" id="IPR013517">
    <property type="entry name" value="FG-GAP"/>
</dbReference>
<reference evidence="4 5" key="1">
    <citation type="submission" date="2021-02" db="EMBL/GenBank/DDBJ databases">
        <title>De Novo genome assembly of isolated myxobacteria.</title>
        <authorList>
            <person name="Stevens D.C."/>
        </authorList>
    </citation>
    <scope>NUCLEOTIDE SEQUENCE [LARGE SCALE GENOMIC DNA]</scope>
    <source>
        <strain evidence="4 5">ATCC 29039</strain>
    </source>
</reference>